<dbReference type="EMBL" id="CP040098">
    <property type="protein sequence ID" value="QCQ21790.1"/>
    <property type="molecule type" value="Genomic_DNA"/>
</dbReference>
<dbReference type="AlphaFoldDB" id="A0A4P8L1X9"/>
<protein>
    <submittedName>
        <fullName evidence="1">Uncharacterized protein</fullName>
    </submittedName>
</protein>
<gene>
    <name evidence="1" type="ORF">FDQ92_06095</name>
</gene>
<keyword evidence="2" id="KW-1185">Reference proteome</keyword>
<dbReference type="KEGG" id="dax:FDQ92_06095"/>
<dbReference type="Proteomes" id="UP000298602">
    <property type="component" value="Chromosome"/>
</dbReference>
<reference evidence="1 2" key="1">
    <citation type="submission" date="2019-05" db="EMBL/GenBank/DDBJ databases">
        <title>The Complete Genome Sequence of the n-alkane-degrading Desulfoglaeba alkanexedens ALDC reveals multiple alkylsuccinate synthase gene clusters.</title>
        <authorList>
            <person name="Callaghan A.V."/>
            <person name="Davidova I.A."/>
            <person name="Duncan K.E."/>
            <person name="Morris B."/>
            <person name="McInerney M.J."/>
        </authorList>
    </citation>
    <scope>NUCLEOTIDE SEQUENCE [LARGE SCALE GENOMIC DNA]</scope>
    <source>
        <strain evidence="1 2">ALDC</strain>
    </source>
</reference>
<dbReference type="OrthoDB" id="257487at2"/>
<organism evidence="1 2">
    <name type="scientific">Desulfoglaeba alkanexedens ALDC</name>
    <dbReference type="NCBI Taxonomy" id="980445"/>
    <lineage>
        <taxon>Bacteria</taxon>
        <taxon>Pseudomonadati</taxon>
        <taxon>Thermodesulfobacteriota</taxon>
        <taxon>Syntrophobacteria</taxon>
        <taxon>Syntrophobacterales</taxon>
        <taxon>Syntrophobacteraceae</taxon>
        <taxon>Desulfoglaeba</taxon>
    </lineage>
</organism>
<evidence type="ECO:0000313" key="1">
    <source>
        <dbReference type="EMBL" id="QCQ21790.1"/>
    </source>
</evidence>
<evidence type="ECO:0000313" key="2">
    <source>
        <dbReference type="Proteomes" id="UP000298602"/>
    </source>
</evidence>
<name>A0A4P8L1X9_9BACT</name>
<accession>A0A4P8L1X9</accession>
<proteinExistence type="predicted"/>
<sequence>MEDVEAFLELSGLELPCVGVSARTGRNLHQLLETLYRESGVIRADTKAPGKEPDRAGCGIG</sequence>
<dbReference type="RefSeq" id="WP_137423759.1">
    <property type="nucleotide sequence ID" value="NZ_CP040098.1"/>
</dbReference>
<reference evidence="1 2" key="2">
    <citation type="submission" date="2019-05" db="EMBL/GenBank/DDBJ databases">
        <authorList>
            <person name="Suflita J.M."/>
            <person name="Marks C.R."/>
        </authorList>
    </citation>
    <scope>NUCLEOTIDE SEQUENCE [LARGE SCALE GENOMIC DNA]</scope>
    <source>
        <strain evidence="1 2">ALDC</strain>
    </source>
</reference>